<gene>
    <name evidence="2" type="ORF">HUK82_01150</name>
</gene>
<feature type="compositionally biased region" description="Basic residues" evidence="1">
    <location>
        <begin position="76"/>
        <end position="85"/>
    </location>
</feature>
<protein>
    <submittedName>
        <fullName evidence="2">Uncharacterized protein</fullName>
    </submittedName>
</protein>
<dbReference type="RefSeq" id="WP_176612193.1">
    <property type="nucleotide sequence ID" value="NZ_JABXXR010000004.1"/>
</dbReference>
<feature type="region of interest" description="Disordered" evidence="1">
    <location>
        <begin position="58"/>
        <end position="85"/>
    </location>
</feature>
<proteinExistence type="predicted"/>
<sequence>MRSIHGQLSDNQPIRRTMEEKQKQLRTLKETLAGMKSHTAPALRESMTKRIVQLEAELRAAPVLKSSAPKTEPRQRPRRNTIRVL</sequence>
<dbReference type="AlphaFoldDB" id="A0A850P852"/>
<dbReference type="Proteomes" id="UP000585665">
    <property type="component" value="Unassembled WGS sequence"/>
</dbReference>
<keyword evidence="3" id="KW-1185">Reference proteome</keyword>
<reference evidence="2 3" key="1">
    <citation type="submission" date="2020-06" db="EMBL/GenBank/DDBJ databases">
        <title>Description of novel acetic acid bacteria.</title>
        <authorList>
            <person name="Sombolestani A."/>
        </authorList>
    </citation>
    <scope>NUCLEOTIDE SEQUENCE [LARGE SCALE GENOMIC DNA]</scope>
    <source>
        <strain evidence="2 3">LMG 27010</strain>
    </source>
</reference>
<dbReference type="EMBL" id="JABXXR010000004">
    <property type="protein sequence ID" value="NVN39173.1"/>
    <property type="molecule type" value="Genomic_DNA"/>
</dbReference>
<organism evidence="2 3">
    <name type="scientific">Ameyamaea chiangmaiensis</name>
    <dbReference type="NCBI Taxonomy" id="442969"/>
    <lineage>
        <taxon>Bacteria</taxon>
        <taxon>Pseudomonadati</taxon>
        <taxon>Pseudomonadota</taxon>
        <taxon>Alphaproteobacteria</taxon>
        <taxon>Acetobacterales</taxon>
        <taxon>Acetobacteraceae</taxon>
        <taxon>Ameyamaea</taxon>
    </lineage>
</organism>
<evidence type="ECO:0000256" key="1">
    <source>
        <dbReference type="SAM" id="MobiDB-lite"/>
    </source>
</evidence>
<evidence type="ECO:0000313" key="2">
    <source>
        <dbReference type="EMBL" id="NVN39173.1"/>
    </source>
</evidence>
<accession>A0A850P852</accession>
<comment type="caution">
    <text evidence="2">The sequence shown here is derived from an EMBL/GenBank/DDBJ whole genome shotgun (WGS) entry which is preliminary data.</text>
</comment>
<evidence type="ECO:0000313" key="3">
    <source>
        <dbReference type="Proteomes" id="UP000585665"/>
    </source>
</evidence>
<name>A0A850P852_9PROT</name>